<dbReference type="Gene3D" id="3.30.360.10">
    <property type="entry name" value="Dihydrodipicolinate Reductase, domain 2"/>
    <property type="match status" value="1"/>
</dbReference>
<keyword evidence="7" id="KW-1133">Transmembrane helix</keyword>
<dbReference type="Pfam" id="PF00479">
    <property type="entry name" value="G6PD_N"/>
    <property type="match status" value="1"/>
</dbReference>
<dbReference type="InterPro" id="IPR022675">
    <property type="entry name" value="G6P_DH_C"/>
</dbReference>
<evidence type="ECO:0000256" key="2">
    <source>
        <dbReference type="ARBA" id="ARBA00022526"/>
    </source>
</evidence>
<dbReference type="GO" id="GO:0009051">
    <property type="term" value="P:pentose-phosphate shunt, oxidative branch"/>
    <property type="evidence" value="ECO:0007669"/>
    <property type="project" value="TreeGrafter"/>
</dbReference>
<dbReference type="PANTHER" id="PTHR23429">
    <property type="entry name" value="GLUCOSE-6-PHOSPHATE 1-DEHYDROGENASE G6PD"/>
    <property type="match status" value="1"/>
</dbReference>
<feature type="binding site" evidence="6">
    <location>
        <position position="266"/>
    </location>
    <ligand>
        <name>substrate</name>
    </ligand>
</feature>
<dbReference type="PANTHER" id="PTHR23429:SF0">
    <property type="entry name" value="GLUCOSE-6-PHOSPHATE 1-DEHYDROGENASE"/>
    <property type="match status" value="1"/>
</dbReference>
<evidence type="ECO:0000256" key="3">
    <source>
        <dbReference type="ARBA" id="ARBA00022857"/>
    </source>
</evidence>
<feature type="binding site" evidence="6">
    <location>
        <position position="348"/>
    </location>
    <ligand>
        <name>substrate</name>
    </ligand>
</feature>
<dbReference type="OrthoDB" id="9802739at2"/>
<dbReference type="GO" id="GO:0006006">
    <property type="term" value="P:glucose metabolic process"/>
    <property type="evidence" value="ECO:0007669"/>
    <property type="project" value="UniProtKB-KW"/>
</dbReference>
<dbReference type="NCBIfam" id="TIGR00871">
    <property type="entry name" value="zwf"/>
    <property type="match status" value="1"/>
</dbReference>
<dbReference type="AlphaFoldDB" id="A0A1J1LSR2"/>
<evidence type="ECO:0000256" key="5">
    <source>
        <dbReference type="ARBA" id="ARBA00023277"/>
    </source>
</evidence>
<dbReference type="InterPro" id="IPR022674">
    <property type="entry name" value="G6P_DH_NAD-bd"/>
</dbReference>
<keyword evidence="5 6" id="KW-0119">Carbohydrate metabolism</keyword>
<feature type="domain" description="Glucose-6-phosphate dehydrogenase C-terminal" evidence="9">
    <location>
        <begin position="224"/>
        <end position="497"/>
    </location>
</feature>
<comment type="function">
    <text evidence="6">Catalyzes the oxidation of glucose 6-phosphate to 6-phosphogluconolactone.</text>
</comment>
<dbReference type="STRING" id="671072.PL9214670269"/>
<evidence type="ECO:0000256" key="1">
    <source>
        <dbReference type="ARBA" id="ARBA00004937"/>
    </source>
</evidence>
<dbReference type="HAMAP" id="MF_00966">
    <property type="entry name" value="G6PD"/>
    <property type="match status" value="1"/>
</dbReference>
<dbReference type="GO" id="GO:0005829">
    <property type="term" value="C:cytosol"/>
    <property type="evidence" value="ECO:0007669"/>
    <property type="project" value="TreeGrafter"/>
</dbReference>
<gene>
    <name evidence="6 10" type="primary">zwf</name>
    <name evidence="10" type="ORF">PL9214670269</name>
</gene>
<proteinExistence type="inferred from homology"/>
<dbReference type="SUPFAM" id="SSF55347">
    <property type="entry name" value="Glyceraldehyde-3-phosphate dehydrogenase-like, C-terminal domain"/>
    <property type="match status" value="1"/>
</dbReference>
<keyword evidence="4 6" id="KW-0560">Oxidoreductase</keyword>
<feature type="binding site" evidence="6">
    <location>
        <position position="353"/>
    </location>
    <ligand>
        <name>substrate</name>
    </ligand>
</feature>
<dbReference type="EC" id="1.1.1.49" evidence="6"/>
<protein>
    <recommendedName>
        <fullName evidence="6">Glucose-6-phosphate 1-dehydrogenase</fullName>
        <shortName evidence="6">G6PD</shortName>
        <ecNumber evidence="6">1.1.1.49</ecNumber>
    </recommendedName>
</protein>
<dbReference type="InterPro" id="IPR036291">
    <property type="entry name" value="NAD(P)-bd_dom_sf"/>
</dbReference>
<evidence type="ECO:0000256" key="7">
    <source>
        <dbReference type="SAM" id="Phobius"/>
    </source>
</evidence>
<dbReference type="Gene3D" id="3.40.50.720">
    <property type="entry name" value="NAD(P)-binding Rossmann-like Domain"/>
    <property type="match status" value="1"/>
</dbReference>
<comment type="catalytic activity">
    <reaction evidence="6">
        <text>D-glucose 6-phosphate + NADP(+) = 6-phospho-D-glucono-1,5-lactone + NADPH + H(+)</text>
        <dbReference type="Rhea" id="RHEA:15841"/>
        <dbReference type="ChEBI" id="CHEBI:15378"/>
        <dbReference type="ChEBI" id="CHEBI:57783"/>
        <dbReference type="ChEBI" id="CHEBI:57955"/>
        <dbReference type="ChEBI" id="CHEBI:58349"/>
        <dbReference type="ChEBI" id="CHEBI:61548"/>
        <dbReference type="EC" id="1.1.1.49"/>
    </reaction>
</comment>
<dbReference type="EMBL" id="CZDF01000174">
    <property type="protein sequence ID" value="CUR35643.1"/>
    <property type="molecule type" value="Genomic_DNA"/>
</dbReference>
<sequence>MSEQSTVKGFNTSASEKVAMDLASAKALEAKISVRQKDLIFVLFGAGGNLASLKLFLALFQSFKEEKLPANFTILAVDLNPEMTSGSFRGWVRQDLLDKGPESEEMAAFLEHIVYFPFNVLTGNYQSLKDKISGLETERKVSPNRKIIYFLSLLPNLFEPTIQGLGQAGLLADENARLAVEKPFGSSLESAQKLNAIILQYCQESQIYRMDHWLGKETVQNLLNFRFANGIFEHLWSRQFIDYIEITAAETVLVPDGRGYVGALKDMVVNHLFQLICLLLMEPPNSLSADDIRDEKVKLLRVLKADPKFTIRGYYEGYDRTEETYIALKLMVDNYRWQGIPIYVRPWKGAKNKETEISAHFKGVPSTLFTAIPNTLVLRLQPDEAISLTWNVKVPGEPNNRQKSLDFLYNSKGGFEETIPEAYQTLIESMIEGDRTLFVRADEVEAQWAVVMPILNHWETLTINNGHLSESDIVHTYPVGSDGPTAANQILEPNHKWRSL</sequence>
<keyword evidence="7" id="KW-0812">Transmembrane</keyword>
<keyword evidence="11" id="KW-1185">Reference proteome</keyword>
<comment type="pathway">
    <text evidence="1 6">Carbohydrate degradation; pentose phosphate pathway; D-ribulose 5-phosphate from D-glucose 6-phosphate (oxidative stage): step 1/3.</text>
</comment>
<comment type="similarity">
    <text evidence="6">Belongs to the glucose-6-phosphate dehydrogenase family.</text>
</comment>
<dbReference type="GO" id="GO:0050661">
    <property type="term" value="F:NADP binding"/>
    <property type="evidence" value="ECO:0007669"/>
    <property type="project" value="UniProtKB-UniRule"/>
</dbReference>
<dbReference type="InterPro" id="IPR001282">
    <property type="entry name" value="G6P_DH"/>
</dbReference>
<dbReference type="GO" id="GO:0004345">
    <property type="term" value="F:glucose-6-phosphate dehydrogenase activity"/>
    <property type="evidence" value="ECO:0007669"/>
    <property type="project" value="UniProtKB-UniRule"/>
</dbReference>
<dbReference type="PIRSF" id="PIRSF000110">
    <property type="entry name" value="G6PD"/>
    <property type="match status" value="1"/>
</dbReference>
<accession>A0A1J1LSR2</accession>
<feature type="binding site" evidence="6">
    <location>
        <position position="212"/>
    </location>
    <ligand>
        <name>substrate</name>
    </ligand>
</feature>
<dbReference type="SUPFAM" id="SSF51735">
    <property type="entry name" value="NAD(P)-binding Rossmann-fold domains"/>
    <property type="match status" value="1"/>
</dbReference>
<dbReference type="Proteomes" id="UP000184315">
    <property type="component" value="Unassembled WGS sequence"/>
</dbReference>
<reference evidence="11" key="1">
    <citation type="submission" date="2015-10" db="EMBL/GenBank/DDBJ databases">
        <authorList>
            <person name="Regsiter A."/>
            <person name="william w."/>
        </authorList>
    </citation>
    <scope>NUCLEOTIDE SEQUENCE [LARGE SCALE GENOMIC DNA]</scope>
</reference>
<keyword evidence="3 6" id="KW-0521">NADP</keyword>
<feature type="domain" description="Glucose-6-phosphate dehydrogenase NAD-binding" evidence="8">
    <location>
        <begin position="42"/>
        <end position="221"/>
    </location>
</feature>
<feature type="binding site" evidence="6">
    <location>
        <position position="250"/>
    </location>
    <ligand>
        <name>substrate</name>
    </ligand>
</feature>
<evidence type="ECO:0000259" key="9">
    <source>
        <dbReference type="Pfam" id="PF02781"/>
    </source>
</evidence>
<name>A0A1J1LSR2_9CYAN</name>
<feature type="transmembrane region" description="Helical" evidence="7">
    <location>
        <begin position="39"/>
        <end position="60"/>
    </location>
</feature>
<feature type="binding site" evidence="6">
    <location>
        <position position="216"/>
    </location>
    <ligand>
        <name>substrate</name>
    </ligand>
</feature>
<dbReference type="PRINTS" id="PR00079">
    <property type="entry name" value="G6PDHDRGNASE"/>
</dbReference>
<dbReference type="Pfam" id="PF02781">
    <property type="entry name" value="G6PD_C"/>
    <property type="match status" value="1"/>
</dbReference>
<evidence type="ECO:0000256" key="6">
    <source>
        <dbReference type="HAMAP-Rule" id="MF_00966"/>
    </source>
</evidence>
<organism evidence="10 11">
    <name type="scientific">Planktothrix tepida PCC 9214</name>
    <dbReference type="NCBI Taxonomy" id="671072"/>
    <lineage>
        <taxon>Bacteria</taxon>
        <taxon>Bacillati</taxon>
        <taxon>Cyanobacteriota</taxon>
        <taxon>Cyanophyceae</taxon>
        <taxon>Oscillatoriophycideae</taxon>
        <taxon>Oscillatoriales</taxon>
        <taxon>Microcoleaceae</taxon>
        <taxon>Planktothrix</taxon>
    </lineage>
</organism>
<evidence type="ECO:0000259" key="8">
    <source>
        <dbReference type="Pfam" id="PF00479"/>
    </source>
</evidence>
<feature type="binding site" evidence="6">
    <location>
        <position position="182"/>
    </location>
    <ligand>
        <name>NADP(+)</name>
        <dbReference type="ChEBI" id="CHEBI:58349"/>
    </ligand>
</feature>
<evidence type="ECO:0000313" key="10">
    <source>
        <dbReference type="EMBL" id="CUR35643.1"/>
    </source>
</evidence>
<keyword evidence="2 6" id="KW-0313">Glucose metabolism</keyword>
<comment type="caution">
    <text evidence="6">Lacks conserved residue(s) required for the propagation of feature annotation.</text>
</comment>
<keyword evidence="7" id="KW-0472">Membrane</keyword>
<dbReference type="UniPathway" id="UPA00115">
    <property type="reaction ID" value="UER00408"/>
</dbReference>
<feature type="active site" description="Proton acceptor" evidence="6">
    <location>
        <position position="271"/>
    </location>
</feature>
<evidence type="ECO:0000313" key="11">
    <source>
        <dbReference type="Proteomes" id="UP000184315"/>
    </source>
</evidence>
<evidence type="ECO:0000256" key="4">
    <source>
        <dbReference type="ARBA" id="ARBA00023002"/>
    </source>
</evidence>